<protein>
    <recommendedName>
        <fullName evidence="4">MFS transporter</fullName>
    </recommendedName>
</protein>
<keyword evidence="1" id="KW-1133">Transmembrane helix</keyword>
<gene>
    <name evidence="2" type="ORF">SM116_05940</name>
</gene>
<evidence type="ECO:0000313" key="3">
    <source>
        <dbReference type="Proteomes" id="UP001323798"/>
    </source>
</evidence>
<keyword evidence="3" id="KW-1185">Reference proteome</keyword>
<feature type="transmembrane region" description="Helical" evidence="1">
    <location>
        <begin position="118"/>
        <end position="137"/>
    </location>
</feature>
<organism evidence="2 3">
    <name type="scientific">Microbacterium rhizosphaerae</name>
    <dbReference type="NCBI Taxonomy" id="1678237"/>
    <lineage>
        <taxon>Bacteria</taxon>
        <taxon>Bacillati</taxon>
        <taxon>Actinomycetota</taxon>
        <taxon>Actinomycetes</taxon>
        <taxon>Micrococcales</taxon>
        <taxon>Microbacteriaceae</taxon>
        <taxon>Microbacterium</taxon>
    </lineage>
</organism>
<feature type="transmembrane region" description="Helical" evidence="1">
    <location>
        <begin position="143"/>
        <end position="163"/>
    </location>
</feature>
<name>A0ABZ0SNX9_9MICO</name>
<feature type="transmembrane region" description="Helical" evidence="1">
    <location>
        <begin position="24"/>
        <end position="50"/>
    </location>
</feature>
<keyword evidence="1" id="KW-0812">Transmembrane</keyword>
<evidence type="ECO:0000313" key="2">
    <source>
        <dbReference type="EMBL" id="WPR90833.1"/>
    </source>
</evidence>
<evidence type="ECO:0000256" key="1">
    <source>
        <dbReference type="SAM" id="Phobius"/>
    </source>
</evidence>
<accession>A0ABZ0SNX9</accession>
<keyword evidence="1" id="KW-0472">Membrane</keyword>
<evidence type="ECO:0008006" key="4">
    <source>
        <dbReference type="Google" id="ProtNLM"/>
    </source>
</evidence>
<dbReference type="Proteomes" id="UP001323798">
    <property type="component" value="Chromosome"/>
</dbReference>
<feature type="transmembrane region" description="Helical" evidence="1">
    <location>
        <begin position="328"/>
        <end position="347"/>
    </location>
</feature>
<dbReference type="RefSeq" id="WP_320943537.1">
    <property type="nucleotide sequence ID" value="NZ_BAABEU010000004.1"/>
</dbReference>
<reference evidence="2 3" key="1">
    <citation type="submission" date="2023-11" db="EMBL/GenBank/DDBJ databases">
        <title>Genome sequence of Microbacterium rhizosphaerae KACC 19337.</title>
        <authorList>
            <person name="Choi H."/>
            <person name="Kim S."/>
            <person name="Kim Y."/>
            <person name="Kwon S.-W."/>
            <person name="Heo J."/>
        </authorList>
    </citation>
    <scope>NUCLEOTIDE SEQUENCE [LARGE SCALE GENOMIC DNA]</scope>
    <source>
        <strain evidence="2 3">KACC 19337</strain>
    </source>
</reference>
<feature type="transmembrane region" description="Helical" evidence="1">
    <location>
        <begin position="208"/>
        <end position="227"/>
    </location>
</feature>
<dbReference type="EMBL" id="CP139368">
    <property type="protein sequence ID" value="WPR90833.1"/>
    <property type="molecule type" value="Genomic_DNA"/>
</dbReference>
<feature type="transmembrane region" description="Helical" evidence="1">
    <location>
        <begin position="92"/>
        <end position="111"/>
    </location>
</feature>
<sequence length="541" mass="57534">MSATADDATTNTGFPILRPIPRSWLVVHLITLALIAIVLIDAGRGLWFYYDEWDFLAARAEWHLLTPHNGHLSLFPQLLTTLVKGVVGLHSYWPFLALTFAAHLAAIHMIWRIMMRLAVHPAIALLMATLFGVLAAGGDNSLWAFQVGFITPLVTGIGALLLAMRPLTAWRTAWVCVLLLVGVGFASTGLPLALAVVLYIWVRHGWRKTAIVGGVFAVVYGTWYLLFARGTTGADGFGIHSLKDVMLRVPEFFSHGFVDSIGKVLPFAGLAGALAVAVIIGMVLDLRRASLRTIDPTYVLVFAALTFGVMTALTRVGLGNDAASAGRYVYIYAGLLTPVVGRLLSRLAANGRVAVGAICAVLVILIGYNAAGLVEFGRGLAAREQTVNRAISAALTIDDGRAELDKRTPAALVAPTLTMTDIRSFVARGQYTPVPFTPTDLLEARVNMFLTPVHKAAAPPQGSTCETPSSGYLAFDPASQFVYVPTAGDVGVVAKEGDGTSTYTRTHIPTPGLYELTGLDSSIALSLAAGDAGGLCVVARQ</sequence>
<feature type="transmembrane region" description="Helical" evidence="1">
    <location>
        <begin position="264"/>
        <end position="284"/>
    </location>
</feature>
<feature type="transmembrane region" description="Helical" evidence="1">
    <location>
        <begin position="353"/>
        <end position="374"/>
    </location>
</feature>
<proteinExistence type="predicted"/>
<feature type="transmembrane region" description="Helical" evidence="1">
    <location>
        <begin position="175"/>
        <end position="202"/>
    </location>
</feature>
<feature type="transmembrane region" description="Helical" evidence="1">
    <location>
        <begin position="296"/>
        <end position="316"/>
    </location>
</feature>